<evidence type="ECO:0000256" key="1">
    <source>
        <dbReference type="SAM" id="MobiDB-lite"/>
    </source>
</evidence>
<keyword evidence="3" id="KW-1185">Reference proteome</keyword>
<accession>A0AA88IHV5</accession>
<proteinExistence type="predicted"/>
<dbReference type="GO" id="GO:0005634">
    <property type="term" value="C:nucleus"/>
    <property type="evidence" value="ECO:0007669"/>
    <property type="project" value="TreeGrafter"/>
</dbReference>
<name>A0AA88IHV5_ARTSF</name>
<evidence type="ECO:0000313" key="2">
    <source>
        <dbReference type="EMBL" id="KAK2727629.1"/>
    </source>
</evidence>
<dbReference type="PANTHER" id="PTHR21838">
    <property type="entry name" value="COILED-COIL DOMAIN-CONTAINING PROTEIN 137"/>
    <property type="match status" value="1"/>
</dbReference>
<gene>
    <name evidence="2" type="ORF">QYM36_008199</name>
</gene>
<dbReference type="Proteomes" id="UP001187531">
    <property type="component" value="Unassembled WGS sequence"/>
</dbReference>
<evidence type="ECO:0000313" key="3">
    <source>
        <dbReference type="Proteomes" id="UP001187531"/>
    </source>
</evidence>
<dbReference type="PANTHER" id="PTHR21838:SF2">
    <property type="entry name" value="COILED-COIL DOMAIN-CONTAINING PROTEIN 137"/>
    <property type="match status" value="1"/>
</dbReference>
<dbReference type="InterPro" id="IPR026680">
    <property type="entry name" value="CCDC137"/>
</dbReference>
<reference evidence="2" key="1">
    <citation type="submission" date="2023-07" db="EMBL/GenBank/DDBJ databases">
        <title>Chromosome-level genome assembly of Artemia franciscana.</title>
        <authorList>
            <person name="Jo E."/>
        </authorList>
    </citation>
    <scope>NUCLEOTIDE SEQUENCE</scope>
    <source>
        <tissue evidence="2">Whole body</tissue>
    </source>
</reference>
<sequence length="576" mass="66611">MQITLDQISQMITKELHNFLVYLLEEEEPWDNPETQSRDILQVLNKTGSGVLYDTIRRLLATAVDKIRTQTTEDSVYVPPSIIKDDDSLIQFIHDNLTFLWSSLKGKSTHIVRLAMVQTSELSKGTQSKVTVSSKHQRNRSAECLPKGKLEIKRQGSKILRKTIIEKELLPINLFLETPKGIRHLDKEIMLARKCPTQLMATEECPSQKRLDLLANKSGSVLTHVFNLKEEEKEISLFGKMGRKIPPRKHLGSKDPWKQMAKREESLKKIRDFAPRNLDEQQTSRKFREFMKSAISAQNVLPQRKQRNVISSLDLVEAQETHPGMTRPLKPIPVFQQKQGESDDKFLRRCDQISKAHIQCLKLEEELGIDTFGNVKKNNNNAKKLKRKAAKLKEKEQLRLLEEGFFKEKEEEERLKFGHLKDTVQFGEVANQPPLLKPKASKLPISDEDKPGRRNLLLKSLLSANNDVQKKKDVKTPEEKRRKEELEKERIRVQAAGSKRSCYPRNVLSHQSSLTYLTGIIFYQPLLRGVNRYGMFLISYKRRLARIRLFHISPDKKKVRGFETFPSAQTKRSCHI</sequence>
<dbReference type="EMBL" id="JAVRJZ010000001">
    <property type="protein sequence ID" value="KAK2727629.1"/>
    <property type="molecule type" value="Genomic_DNA"/>
</dbReference>
<comment type="caution">
    <text evidence="2">The sequence shown here is derived from an EMBL/GenBank/DDBJ whole genome shotgun (WGS) entry which is preliminary data.</text>
</comment>
<organism evidence="2 3">
    <name type="scientific">Artemia franciscana</name>
    <name type="common">Brine shrimp</name>
    <name type="synonym">Artemia sanfranciscana</name>
    <dbReference type="NCBI Taxonomy" id="6661"/>
    <lineage>
        <taxon>Eukaryota</taxon>
        <taxon>Metazoa</taxon>
        <taxon>Ecdysozoa</taxon>
        <taxon>Arthropoda</taxon>
        <taxon>Crustacea</taxon>
        <taxon>Branchiopoda</taxon>
        <taxon>Anostraca</taxon>
        <taxon>Artemiidae</taxon>
        <taxon>Artemia</taxon>
    </lineage>
</organism>
<dbReference type="AlphaFoldDB" id="A0AA88IHV5"/>
<protein>
    <submittedName>
        <fullName evidence="2">Uncharacterized protein</fullName>
    </submittedName>
</protein>
<feature type="region of interest" description="Disordered" evidence="1">
    <location>
        <begin position="468"/>
        <end position="487"/>
    </location>
</feature>